<accession>A0A6J4QSC5</accession>
<sequence>MSEDAGFREYVGTELSGTEEGRAIVSLQVEDHHLNPSGTAHGGAVYTLVDVSMAEAIKTTAGEDESAVTIEIKINYLEPGKPGTLISTARVRKGGGRITITEAEVTQEESGEVVALATGTYTLIG</sequence>
<feature type="domain" description="Thioesterase" evidence="3">
    <location>
        <begin position="38"/>
        <end position="113"/>
    </location>
</feature>
<comment type="similarity">
    <text evidence="1">Belongs to the thioesterase PaaI family.</text>
</comment>
<dbReference type="GO" id="GO:0047617">
    <property type="term" value="F:fatty acyl-CoA hydrolase activity"/>
    <property type="evidence" value="ECO:0007669"/>
    <property type="project" value="InterPro"/>
</dbReference>
<dbReference type="PANTHER" id="PTHR21660">
    <property type="entry name" value="THIOESTERASE SUPERFAMILY MEMBER-RELATED"/>
    <property type="match status" value="1"/>
</dbReference>
<gene>
    <name evidence="4" type="ORF">AVDCRST_MAG14-410</name>
</gene>
<dbReference type="SUPFAM" id="SSF54637">
    <property type="entry name" value="Thioesterase/thiol ester dehydrase-isomerase"/>
    <property type="match status" value="1"/>
</dbReference>
<evidence type="ECO:0000256" key="2">
    <source>
        <dbReference type="ARBA" id="ARBA00022801"/>
    </source>
</evidence>
<keyword evidence="2" id="KW-0378">Hydrolase</keyword>
<dbReference type="InterPro" id="IPR003736">
    <property type="entry name" value="PAAI_dom"/>
</dbReference>
<reference evidence="4" key="1">
    <citation type="submission" date="2020-02" db="EMBL/GenBank/DDBJ databases">
        <authorList>
            <person name="Meier V. D."/>
        </authorList>
    </citation>
    <scope>NUCLEOTIDE SEQUENCE</scope>
    <source>
        <strain evidence="4">AVDCRST_MAG14</strain>
    </source>
</reference>
<evidence type="ECO:0000313" key="4">
    <source>
        <dbReference type="EMBL" id="CAA9445876.1"/>
    </source>
</evidence>
<evidence type="ECO:0000259" key="3">
    <source>
        <dbReference type="Pfam" id="PF03061"/>
    </source>
</evidence>
<evidence type="ECO:0000256" key="1">
    <source>
        <dbReference type="ARBA" id="ARBA00008324"/>
    </source>
</evidence>
<dbReference type="AlphaFoldDB" id="A0A6J4QSC5"/>
<dbReference type="Gene3D" id="3.10.129.10">
    <property type="entry name" value="Hotdog Thioesterase"/>
    <property type="match status" value="1"/>
</dbReference>
<dbReference type="NCBIfam" id="TIGR00369">
    <property type="entry name" value="unchar_dom_1"/>
    <property type="match status" value="1"/>
</dbReference>
<protein>
    <recommendedName>
        <fullName evidence="3">Thioesterase domain-containing protein</fullName>
    </recommendedName>
</protein>
<dbReference type="CDD" id="cd03443">
    <property type="entry name" value="PaaI_thioesterase"/>
    <property type="match status" value="1"/>
</dbReference>
<dbReference type="InterPro" id="IPR006683">
    <property type="entry name" value="Thioestr_dom"/>
</dbReference>
<dbReference type="Pfam" id="PF03061">
    <property type="entry name" value="4HBT"/>
    <property type="match status" value="1"/>
</dbReference>
<dbReference type="InterPro" id="IPR039298">
    <property type="entry name" value="ACOT13"/>
</dbReference>
<dbReference type="InterPro" id="IPR029069">
    <property type="entry name" value="HotDog_dom_sf"/>
</dbReference>
<organism evidence="4">
    <name type="scientific">uncultured Rubrobacteraceae bacterium</name>
    <dbReference type="NCBI Taxonomy" id="349277"/>
    <lineage>
        <taxon>Bacteria</taxon>
        <taxon>Bacillati</taxon>
        <taxon>Actinomycetota</taxon>
        <taxon>Rubrobacteria</taxon>
        <taxon>Rubrobacterales</taxon>
        <taxon>Rubrobacteraceae</taxon>
        <taxon>environmental samples</taxon>
    </lineage>
</organism>
<name>A0A6J4QSC5_9ACTN</name>
<dbReference type="PANTHER" id="PTHR21660:SF1">
    <property type="entry name" value="ACYL-COENZYME A THIOESTERASE 13"/>
    <property type="match status" value="1"/>
</dbReference>
<dbReference type="EMBL" id="CADCVG010000018">
    <property type="protein sequence ID" value="CAA9445876.1"/>
    <property type="molecule type" value="Genomic_DNA"/>
</dbReference>
<proteinExistence type="inferred from homology"/>